<feature type="compositionally biased region" description="Basic and acidic residues" evidence="1">
    <location>
        <begin position="319"/>
        <end position="330"/>
    </location>
</feature>
<feature type="region of interest" description="Disordered" evidence="1">
    <location>
        <begin position="310"/>
        <end position="330"/>
    </location>
</feature>
<evidence type="ECO:0000313" key="2">
    <source>
        <dbReference type="EMBL" id="KAF2174711.1"/>
    </source>
</evidence>
<dbReference type="Proteomes" id="UP000800200">
    <property type="component" value="Unassembled WGS sequence"/>
</dbReference>
<dbReference type="AlphaFoldDB" id="A0A6A6D5L1"/>
<proteinExistence type="predicted"/>
<keyword evidence="3" id="KW-1185">Reference proteome</keyword>
<organism evidence="2 3">
    <name type="scientific">Zopfia rhizophila CBS 207.26</name>
    <dbReference type="NCBI Taxonomy" id="1314779"/>
    <lineage>
        <taxon>Eukaryota</taxon>
        <taxon>Fungi</taxon>
        <taxon>Dikarya</taxon>
        <taxon>Ascomycota</taxon>
        <taxon>Pezizomycotina</taxon>
        <taxon>Dothideomycetes</taxon>
        <taxon>Dothideomycetes incertae sedis</taxon>
        <taxon>Zopfiaceae</taxon>
        <taxon>Zopfia</taxon>
    </lineage>
</organism>
<protein>
    <submittedName>
        <fullName evidence="2">Uncharacterized protein</fullName>
    </submittedName>
</protein>
<reference evidence="2" key="1">
    <citation type="journal article" date="2020" name="Stud. Mycol.">
        <title>101 Dothideomycetes genomes: a test case for predicting lifestyles and emergence of pathogens.</title>
        <authorList>
            <person name="Haridas S."/>
            <person name="Albert R."/>
            <person name="Binder M."/>
            <person name="Bloem J."/>
            <person name="Labutti K."/>
            <person name="Salamov A."/>
            <person name="Andreopoulos B."/>
            <person name="Baker S."/>
            <person name="Barry K."/>
            <person name="Bills G."/>
            <person name="Bluhm B."/>
            <person name="Cannon C."/>
            <person name="Castanera R."/>
            <person name="Culley D."/>
            <person name="Daum C."/>
            <person name="Ezra D."/>
            <person name="Gonzalez J."/>
            <person name="Henrissat B."/>
            <person name="Kuo A."/>
            <person name="Liang C."/>
            <person name="Lipzen A."/>
            <person name="Lutzoni F."/>
            <person name="Magnuson J."/>
            <person name="Mondo S."/>
            <person name="Nolan M."/>
            <person name="Ohm R."/>
            <person name="Pangilinan J."/>
            <person name="Park H.-J."/>
            <person name="Ramirez L."/>
            <person name="Alfaro M."/>
            <person name="Sun H."/>
            <person name="Tritt A."/>
            <person name="Yoshinaga Y."/>
            <person name="Zwiers L.-H."/>
            <person name="Turgeon B."/>
            <person name="Goodwin S."/>
            <person name="Spatafora J."/>
            <person name="Crous P."/>
            <person name="Grigoriev I."/>
        </authorList>
    </citation>
    <scope>NUCLEOTIDE SEQUENCE</scope>
    <source>
        <strain evidence="2">CBS 207.26</strain>
    </source>
</reference>
<accession>A0A6A6D5L1</accession>
<evidence type="ECO:0000313" key="3">
    <source>
        <dbReference type="Proteomes" id="UP000800200"/>
    </source>
</evidence>
<name>A0A6A6D5L1_9PEZI</name>
<feature type="compositionally biased region" description="Polar residues" evidence="1">
    <location>
        <begin position="99"/>
        <end position="122"/>
    </location>
</feature>
<gene>
    <name evidence="2" type="ORF">K469DRAFT_109675</name>
</gene>
<dbReference type="EMBL" id="ML994787">
    <property type="protein sequence ID" value="KAF2174711.1"/>
    <property type="molecule type" value="Genomic_DNA"/>
</dbReference>
<feature type="region of interest" description="Disordered" evidence="1">
    <location>
        <begin position="93"/>
        <end position="130"/>
    </location>
</feature>
<evidence type="ECO:0000256" key="1">
    <source>
        <dbReference type="SAM" id="MobiDB-lite"/>
    </source>
</evidence>
<sequence>MTSQQDVNPHRIMNSAQILYMNRSPSAIKPHYLTIPDFSDTDIWGESISTTDLNDYPWKMDAEIALGGNQEVLSPIDAKCDQTAYMEKHANISPGAQAPKQSCPMSSTEEEPTTQGPCTTELETSKPPLNPEVTLEVTQGNYDTVLLAEDSREALHVLVENALHSTSGSTASEVDVFQYFDEEHVVEQQVLNLVTEDIHEAPTETNIRKVNDVETKEPQYIRPEISELASGVPHPMQVHEAITREQPTEDADTRNAGPEIDGLLVAEARPIEQQATEEAVGDAARERVIPHELEPREGLSPLYNREVEEVNGESTVLKKNSDHGGEVGEEWRPRKRLRGTEGTSIETAIMIDDDNDDHDKEIRRSTRTTIPPNQPGMVRWADPSFIKTATEDFHKFWHAMKICWYVGAPLYAPVGSLPFFDLKHLPRRNGPKEFRQFALLMAKVKGGPEKDAALMLRKEWEKICDQILLGTGDDDDSRCQQHGLREFDLLLRLLVKKEEVYQCTQISGKKKGIKKRKRQPWF</sequence>